<dbReference type="GO" id="GO:0071596">
    <property type="term" value="P:ubiquitin-dependent protein catabolic process via the N-end rule pathway"/>
    <property type="evidence" value="ECO:0007669"/>
    <property type="project" value="UniProtKB-UniRule"/>
</dbReference>
<evidence type="ECO:0000256" key="7">
    <source>
        <dbReference type="ARBA" id="ARBA00022833"/>
    </source>
</evidence>
<evidence type="ECO:0000256" key="1">
    <source>
        <dbReference type="ARBA" id="ARBA00000900"/>
    </source>
</evidence>
<evidence type="ECO:0000256" key="5">
    <source>
        <dbReference type="ARBA" id="ARBA00022771"/>
    </source>
</evidence>
<dbReference type="GeneID" id="59235858"/>
<organism evidence="13 14">
    <name type="scientific">Zygotorulaspora mrakii</name>
    <name type="common">Zygosaccharomyces mrakii</name>
    <dbReference type="NCBI Taxonomy" id="42260"/>
    <lineage>
        <taxon>Eukaryota</taxon>
        <taxon>Fungi</taxon>
        <taxon>Dikarya</taxon>
        <taxon>Ascomycota</taxon>
        <taxon>Saccharomycotina</taxon>
        <taxon>Saccharomycetes</taxon>
        <taxon>Saccharomycetales</taxon>
        <taxon>Saccharomycetaceae</taxon>
        <taxon>Zygotorulaspora</taxon>
    </lineage>
</organism>
<reference evidence="13 14" key="1">
    <citation type="submission" date="2020-07" db="EMBL/GenBank/DDBJ databases">
        <title>The yeast mating-type switching endonuclease HO is a domesticated member of an unorthodox homing genetic element family.</title>
        <authorList>
            <person name="Coughlan A.Y."/>
            <person name="Lombardi L."/>
            <person name="Braun-Galleani S."/>
            <person name="Martos A.R."/>
            <person name="Galeote V."/>
            <person name="Bigey F."/>
            <person name="Dequin S."/>
            <person name="Byrne K.P."/>
            <person name="Wolfe K.H."/>
        </authorList>
    </citation>
    <scope>NUCLEOTIDE SEQUENCE [LARGE SCALE GENOMIC DNA]</scope>
    <source>
        <strain evidence="13 14">NRRL Y-6702</strain>
    </source>
</reference>
<feature type="region of interest" description="Disordered" evidence="11">
    <location>
        <begin position="1832"/>
        <end position="1857"/>
    </location>
</feature>
<evidence type="ECO:0000256" key="6">
    <source>
        <dbReference type="ARBA" id="ARBA00022786"/>
    </source>
</evidence>
<evidence type="ECO:0000256" key="10">
    <source>
        <dbReference type="RuleBase" id="RU366018"/>
    </source>
</evidence>
<feature type="zinc finger region" description="UBR-type" evidence="9">
    <location>
        <begin position="122"/>
        <end position="195"/>
    </location>
</feature>
<dbReference type="Pfam" id="PF18995">
    <property type="entry name" value="PRT6_C"/>
    <property type="match status" value="1"/>
</dbReference>
<dbReference type="KEGG" id="zmk:HG535_0C05140"/>
<dbReference type="OrthoDB" id="26387at2759"/>
<dbReference type="SMART" id="SM00396">
    <property type="entry name" value="ZnF_UBR1"/>
    <property type="match status" value="1"/>
</dbReference>
<evidence type="ECO:0000256" key="11">
    <source>
        <dbReference type="SAM" id="MobiDB-lite"/>
    </source>
</evidence>
<dbReference type="UniPathway" id="UPA00143"/>
<keyword evidence="6 10" id="KW-0833">Ubl conjugation pathway</keyword>
<dbReference type="PANTHER" id="PTHR21497">
    <property type="entry name" value="UBIQUITIN LIGASE E3 ALPHA-RELATED"/>
    <property type="match status" value="1"/>
</dbReference>
<dbReference type="PROSITE" id="PS51157">
    <property type="entry name" value="ZF_UBR"/>
    <property type="match status" value="1"/>
</dbReference>
<evidence type="ECO:0000313" key="13">
    <source>
        <dbReference type="EMBL" id="QLG72160.1"/>
    </source>
</evidence>
<dbReference type="EC" id="2.3.2.27" evidence="10"/>
<feature type="compositionally biased region" description="Acidic residues" evidence="11">
    <location>
        <begin position="1967"/>
        <end position="1980"/>
    </location>
</feature>
<keyword evidence="4 10" id="KW-0479">Metal-binding</keyword>
<evidence type="ECO:0000256" key="8">
    <source>
        <dbReference type="ARBA" id="ARBA00046341"/>
    </source>
</evidence>
<evidence type="ECO:0000256" key="2">
    <source>
        <dbReference type="ARBA" id="ARBA00004906"/>
    </source>
</evidence>
<dbReference type="SUPFAM" id="SSF57850">
    <property type="entry name" value="RING/U-box"/>
    <property type="match status" value="1"/>
</dbReference>
<evidence type="ECO:0000256" key="4">
    <source>
        <dbReference type="ARBA" id="ARBA00022723"/>
    </source>
</evidence>
<dbReference type="GO" id="GO:0000151">
    <property type="term" value="C:ubiquitin ligase complex"/>
    <property type="evidence" value="ECO:0007669"/>
    <property type="project" value="TreeGrafter"/>
</dbReference>
<dbReference type="FunFam" id="2.10.110.30:FF:000002">
    <property type="entry name" value="Putative e3 ubiquitin-protein ligase ubr3"/>
    <property type="match status" value="1"/>
</dbReference>
<name>A0A7H9B0L0_ZYGMR</name>
<dbReference type="InterPro" id="IPR039164">
    <property type="entry name" value="UBR1-like"/>
</dbReference>
<dbReference type="Pfam" id="PF02207">
    <property type="entry name" value="zf-UBR"/>
    <property type="match status" value="1"/>
</dbReference>
<keyword evidence="14" id="KW-1185">Reference proteome</keyword>
<dbReference type="InterPro" id="IPR013083">
    <property type="entry name" value="Znf_RING/FYVE/PHD"/>
</dbReference>
<dbReference type="GO" id="GO:0008270">
    <property type="term" value="F:zinc ion binding"/>
    <property type="evidence" value="ECO:0007669"/>
    <property type="project" value="UniProtKB-UniRule"/>
</dbReference>
<sequence length="2008" mass="229657">MDSDLTLKELQRHIRSTLRSIHDLEYTRHVRGPTERTEMDKMLREVVFTYLYFSISNGGQSLPVLFPRPNQKISEEGNEGVDFYPRSYEDVFSAHKVADSVRKPFYSVDESRSHKSHKHTGRSCGRKFLVGEPIYRCLECGYDDTCVLCIDCFNPMDHKGHHVYTEICADFNTGICDCGDPEAWNNTLHCKAEEDEVDDVDSVDFSDEKYSGIFEIVLSEVFDYFIDVFNQNIEPLPTLQKDITLKLREMIQQGKLMERAEFLKALAYKNEFIMSDSRSPDNIDEVDVLFKTSIPSGLMDLKNYTVIIYNDEYHNYSQATTALRQGVPDNKHTDLLASKIDSEGRAMLKCSTNLSDVIGGFFAVQTNGLSATLTTWSEYIHQETCKYIISWLSHCLNVPNPSFQNSFRSSMGKVLCSEYTEASNTVDVTRIIQKYFGNKCDETNPCRFADLSVLDEGNKIPFGHHKILAETSLDSISNNINEVYMSKSRAYTNSRLQHIFYFDNRYWKKLRKSIQNVIIPTLSSSNIYKPLFCAQVVEIFNHISRSVAYMDREPQLTALRECVVQLFTCPTNAMMIFNSGAFKDVLWSVIDIFREFSKLEGGLLVWQRVQKSNPTNSYTLSFRQGLYAVETLLSKVTDCNILLKPAEFISIVTLCKLFNGAWKIKRKEGEHVLHENQHFIPYSEYTTSIYTIIDTIDKILDNSKTNIDLSLLLNAIKLLTTFLGHRSLSYAIVDDSQDIIKFEVHKDRVAFMNPVHTLFSFLIEKAPLNSALKATTGCSDFLIISDFALRSVVLCAQIDVGFWVRNGMSVLHQSSYYKNNPELSSYTRDIHLNQLAFLRESDDIPRVIYNTLDRWELLKRFKGDVDFDKTIYEDKINPIIQQFIAFIYQVLTERQFFVKFPSAKEKKIFHIENAIMHTLCNEPVSYSKLLRSIPDYLTEDAADLESALKKVSVFVEPTGLADSGVFKLKNEYYSKVDPLKLLNIANEFETSAAIIKGQLAKGKKEIAKVVLQPQILPPDMLDGNAGRLGEFTRTDLFAKLIYKLLQVSIERSDGAFLYELLHLIHAIFKDDELVNGKDSVPKAYLSKSICNQLLLISNASQATFSDFIRRKADYLLENMILKRPAEIFDSLITSFGHQYVEDYKAKRVDQGIKLEEDEKARKKRLVKKRQEKLLAKFNNQQKKFMKENESTFTHNEGSGNDYDADMKDESLYESEDFACSLCQDDTSTDLFVMPVYHDHTPIFRPGDILNPKEFATEWTGFFQDDQKLTYHDDETLKVLQNNGSLGSRKVVVSCNHSIHHSCFKRYVQKKRFSTNAFICPLCQTYSNCVLPIRPTSKVNTGLTLDSLVNEEISVDILSKLFGAMSAAEFKNVYSTFNLVNLHSHSYDRTARNTPGFENKDTSFILSVHWANTVSMLEIASRLDSPTDASFLRGKEQKYKTLKYTLVSILLMCYGIGKPNPSFDPYADLDVIWHENQLFQYIVKKCLYSNESLKDTVSRAFAHYSKQHLDMFISGLQSKDTELLYNKALSCGGLINARDAGVLSALRMIIAPQVNDPKLLSITYDLAYTSLIKNILPTIRRCLILLKVFHDLLKDKDDDEFIINDTVVEEIIIPSDLPRFVDGFLKVTTHYNSLSQLLCVGCAKLEPSNERYLQNIPFEYSGVIKLINLAKYLNTYVTNTKRIGLREEHSAHLPNAKNRLDFKICLTCGVKVHLRMDRQEMSKHLCNYCFKPFGAFLVPNTNEVCLYLLQPASKIYVSAPYLNSHGEAGRNAMKRGDLTTLNLKRYEYLNKLWINNEIPGYISRVMGDEFRVNILSNGYIFTFNRNFRLRRAPTRDDGEDDDFDDDAEPFGGHSSDEDERDIEMVDDRIADLGDGAFLTNMGNPEITNQENGTTALNALDNIRNAIANGFNGGDAPDPARLLYFFPPEMRGLNVLVDMEEDDEILDNANDAESVQEVANDHAEHGQEEQEAVEVNNEEQNLEQEREHEHEHEHQHEQGFSENTNLDPTV</sequence>
<feature type="region of interest" description="Disordered" evidence="11">
    <location>
        <begin position="1956"/>
        <end position="2008"/>
    </location>
</feature>
<dbReference type="GO" id="GO:0005737">
    <property type="term" value="C:cytoplasm"/>
    <property type="evidence" value="ECO:0007669"/>
    <property type="project" value="TreeGrafter"/>
</dbReference>
<dbReference type="CDD" id="cd16482">
    <property type="entry name" value="RING-H2_UBR1-like"/>
    <property type="match status" value="1"/>
</dbReference>
<evidence type="ECO:0000313" key="14">
    <source>
        <dbReference type="Proteomes" id="UP000509704"/>
    </source>
</evidence>
<dbReference type="EMBL" id="CP058606">
    <property type="protein sequence ID" value="QLG72160.1"/>
    <property type="molecule type" value="Genomic_DNA"/>
</dbReference>
<dbReference type="Gene3D" id="3.30.40.10">
    <property type="entry name" value="Zinc/RING finger domain, C3HC4 (zinc finger)"/>
    <property type="match status" value="1"/>
</dbReference>
<gene>
    <name evidence="13" type="ORF">HG535_0C05140</name>
</gene>
<comment type="pathway">
    <text evidence="2 10">Protein modification; protein ubiquitination.</text>
</comment>
<feature type="compositionally biased region" description="Acidic residues" evidence="11">
    <location>
        <begin position="1836"/>
        <end position="1847"/>
    </location>
</feature>
<keyword evidence="3 10" id="KW-0808">Transferase</keyword>
<evidence type="ECO:0000256" key="3">
    <source>
        <dbReference type="ARBA" id="ARBA00022679"/>
    </source>
</evidence>
<proteinExistence type="inferred from homology"/>
<dbReference type="Proteomes" id="UP000509704">
    <property type="component" value="Chromosome 3"/>
</dbReference>
<accession>A0A7H9B0L0</accession>
<evidence type="ECO:0000259" key="12">
    <source>
        <dbReference type="PROSITE" id="PS51157"/>
    </source>
</evidence>
<feature type="compositionally biased region" description="Basic and acidic residues" evidence="11">
    <location>
        <begin position="1957"/>
        <end position="1966"/>
    </location>
</feature>
<keyword evidence="5 10" id="KW-0863">Zinc-finger</keyword>
<feature type="domain" description="UBR-type" evidence="12">
    <location>
        <begin position="122"/>
        <end position="195"/>
    </location>
</feature>
<dbReference type="InterPro" id="IPR003126">
    <property type="entry name" value="Znf_UBR"/>
</dbReference>
<dbReference type="InterPro" id="IPR044046">
    <property type="entry name" value="E3_ligase_UBR-like_C"/>
</dbReference>
<keyword evidence="7 10" id="KW-0862">Zinc</keyword>
<dbReference type="GO" id="GO:0061630">
    <property type="term" value="F:ubiquitin protein ligase activity"/>
    <property type="evidence" value="ECO:0007669"/>
    <property type="project" value="UniProtKB-UniRule"/>
</dbReference>
<comment type="catalytic activity">
    <reaction evidence="1 10">
        <text>S-ubiquitinyl-[E2 ubiquitin-conjugating enzyme]-L-cysteine + [acceptor protein]-L-lysine = [E2 ubiquitin-conjugating enzyme]-L-cysteine + N(6)-ubiquitinyl-[acceptor protein]-L-lysine.</text>
        <dbReference type="EC" id="2.3.2.27"/>
    </reaction>
</comment>
<dbReference type="CDD" id="cd19672">
    <property type="entry name" value="UBR-box_UBR1_like"/>
    <property type="match status" value="1"/>
</dbReference>
<comment type="similarity">
    <text evidence="8 10">Belongs to the E3 ubiquitin-protein ligase UBR1-like family.</text>
</comment>
<feature type="compositionally biased region" description="Basic and acidic residues" evidence="11">
    <location>
        <begin position="1981"/>
        <end position="1997"/>
    </location>
</feature>
<dbReference type="RefSeq" id="XP_037143888.1">
    <property type="nucleotide sequence ID" value="XM_037287993.1"/>
</dbReference>
<feature type="compositionally biased region" description="Polar residues" evidence="11">
    <location>
        <begin position="1998"/>
        <end position="2008"/>
    </location>
</feature>
<dbReference type="GO" id="GO:0016567">
    <property type="term" value="P:protein ubiquitination"/>
    <property type="evidence" value="ECO:0007669"/>
    <property type="project" value="UniProtKB-UniRule"/>
</dbReference>
<dbReference type="InterPro" id="IPR055194">
    <property type="entry name" value="UBR1-like_WH"/>
</dbReference>
<protein>
    <recommendedName>
        <fullName evidence="10">E3 ubiquitin-protein ligase</fullName>
        <ecNumber evidence="10">2.3.2.27</ecNumber>
    </recommendedName>
</protein>
<evidence type="ECO:0000256" key="9">
    <source>
        <dbReference type="PROSITE-ProRule" id="PRU00508"/>
    </source>
</evidence>
<dbReference type="PANTHER" id="PTHR21497:SF26">
    <property type="entry name" value="E3 UBIQUITIN-PROTEIN LIGASE UBR1"/>
    <property type="match status" value="1"/>
</dbReference>
<comment type="function">
    <text evidence="10">Ubiquitin ligase protein which is a component of the N-end rule pathway. Recognizes and binds to proteins bearing specific N-terminal residues that are destabilizing according to the N-end rule, leading to their ubiquitination and subsequent degradation.</text>
</comment>
<dbReference type="Pfam" id="PF22960">
    <property type="entry name" value="WHD_UBR1"/>
    <property type="match status" value="1"/>
</dbReference>
<dbReference type="Gene3D" id="2.10.110.30">
    <property type="match status" value="1"/>
</dbReference>